<name>X1SCC7_9ZZZZ</name>
<evidence type="ECO:0000256" key="1">
    <source>
        <dbReference type="SAM" id="Phobius"/>
    </source>
</evidence>
<protein>
    <submittedName>
        <fullName evidence="2">Uncharacterized protein</fullName>
    </submittedName>
</protein>
<feature type="transmembrane region" description="Helical" evidence="1">
    <location>
        <begin position="73"/>
        <end position="92"/>
    </location>
</feature>
<evidence type="ECO:0000313" key="2">
    <source>
        <dbReference type="EMBL" id="GAI76776.1"/>
    </source>
</evidence>
<dbReference type="AlphaFoldDB" id="X1SCC7"/>
<sequence length="98" mass="10952">LGGTSQACDDGASNTWYDTATLEGNYWSDWSKIGSYSIDGYTDSVDLYPLNEPAESTTTEYTSVESTTDENQLNFSFTLLMLVFPLILTRIISRKTKK</sequence>
<dbReference type="EMBL" id="BARW01009147">
    <property type="protein sequence ID" value="GAI76776.1"/>
    <property type="molecule type" value="Genomic_DNA"/>
</dbReference>
<comment type="caution">
    <text evidence="2">The sequence shown here is derived from an EMBL/GenBank/DDBJ whole genome shotgun (WGS) entry which is preliminary data.</text>
</comment>
<feature type="non-terminal residue" evidence="2">
    <location>
        <position position="1"/>
    </location>
</feature>
<keyword evidence="1" id="KW-0812">Transmembrane</keyword>
<reference evidence="2" key="1">
    <citation type="journal article" date="2014" name="Front. Microbiol.">
        <title>High frequency of phylogenetically diverse reductive dehalogenase-homologous genes in deep subseafloor sedimentary metagenomes.</title>
        <authorList>
            <person name="Kawai M."/>
            <person name="Futagami T."/>
            <person name="Toyoda A."/>
            <person name="Takaki Y."/>
            <person name="Nishi S."/>
            <person name="Hori S."/>
            <person name="Arai W."/>
            <person name="Tsubouchi T."/>
            <person name="Morono Y."/>
            <person name="Uchiyama I."/>
            <person name="Ito T."/>
            <person name="Fujiyama A."/>
            <person name="Inagaki F."/>
            <person name="Takami H."/>
        </authorList>
    </citation>
    <scope>NUCLEOTIDE SEQUENCE</scope>
    <source>
        <strain evidence="2">Expedition CK06-06</strain>
    </source>
</reference>
<proteinExistence type="predicted"/>
<accession>X1SCC7</accession>
<organism evidence="2">
    <name type="scientific">marine sediment metagenome</name>
    <dbReference type="NCBI Taxonomy" id="412755"/>
    <lineage>
        <taxon>unclassified sequences</taxon>
        <taxon>metagenomes</taxon>
        <taxon>ecological metagenomes</taxon>
    </lineage>
</organism>
<keyword evidence="1" id="KW-0472">Membrane</keyword>
<keyword evidence="1" id="KW-1133">Transmembrane helix</keyword>
<gene>
    <name evidence="2" type="ORF">S12H4_18503</name>
</gene>